<dbReference type="Gene3D" id="1.10.1080.10">
    <property type="entry name" value="Glutathione Synthetase, Chain A, domain 3"/>
    <property type="match status" value="1"/>
</dbReference>
<feature type="domain" description="Glutathione synthase substrate-binding" evidence="11">
    <location>
        <begin position="346"/>
        <end position="445"/>
    </location>
</feature>
<dbReference type="Gene3D" id="3.40.50.1760">
    <property type="entry name" value="Glutathione synthase, substrate-binding domain superfamily, eukaryotic"/>
    <property type="match status" value="1"/>
</dbReference>
<evidence type="ECO:0000256" key="8">
    <source>
        <dbReference type="ARBA" id="ARBA00022741"/>
    </source>
</evidence>
<evidence type="ECO:0000256" key="9">
    <source>
        <dbReference type="ARBA" id="ARBA00022840"/>
    </source>
</evidence>
<dbReference type="InterPro" id="IPR014042">
    <property type="entry name" value="Glutathione_synthase_a-hlx"/>
</dbReference>
<evidence type="ECO:0000256" key="2">
    <source>
        <dbReference type="ARBA" id="ARBA00004965"/>
    </source>
</evidence>
<keyword evidence="5" id="KW-0436">Ligase</keyword>
<keyword evidence="9" id="KW-0067">ATP-binding</keyword>
<evidence type="ECO:0000259" key="11">
    <source>
        <dbReference type="Pfam" id="PF03199"/>
    </source>
</evidence>
<dbReference type="Gene3D" id="3.30.1490.50">
    <property type="match status" value="1"/>
</dbReference>
<keyword evidence="7" id="KW-0479">Metal-binding</keyword>
<protein>
    <recommendedName>
        <fullName evidence="4">glutathione synthase</fullName>
        <ecNumber evidence="4">6.3.2.3</ecNumber>
    </recommendedName>
</protein>
<dbReference type="Pfam" id="PF03199">
    <property type="entry name" value="GSH_synthase"/>
    <property type="match status" value="1"/>
</dbReference>
<dbReference type="InterPro" id="IPR004887">
    <property type="entry name" value="GSH_synth_subst-bd"/>
</dbReference>
<keyword evidence="8" id="KW-0547">Nucleotide-binding</keyword>
<evidence type="ECO:0000256" key="3">
    <source>
        <dbReference type="ARBA" id="ARBA00010385"/>
    </source>
</evidence>
<comment type="cofactor">
    <cofactor evidence="1">
        <name>Mg(2+)</name>
        <dbReference type="ChEBI" id="CHEBI:18420"/>
    </cofactor>
</comment>
<proteinExistence type="inferred from homology"/>
<evidence type="ECO:0000256" key="6">
    <source>
        <dbReference type="ARBA" id="ARBA00022684"/>
    </source>
</evidence>
<dbReference type="Pfam" id="PF03917">
    <property type="entry name" value="GSH_synth_ATP"/>
    <property type="match status" value="1"/>
</dbReference>
<keyword evidence="10" id="KW-0460">Magnesium</keyword>
<dbReference type="InterPro" id="IPR016185">
    <property type="entry name" value="PreATP-grasp_dom_sf"/>
</dbReference>
<evidence type="ECO:0000313" key="12">
    <source>
        <dbReference type="EMBL" id="CAK9205839.1"/>
    </source>
</evidence>
<dbReference type="EMBL" id="OZ019907">
    <property type="protein sequence ID" value="CAK9205839.1"/>
    <property type="molecule type" value="Genomic_DNA"/>
</dbReference>
<dbReference type="SUPFAM" id="SSF52440">
    <property type="entry name" value="PreATP-grasp domain"/>
    <property type="match status" value="1"/>
</dbReference>
<dbReference type="InterPro" id="IPR037013">
    <property type="entry name" value="GSH-S_sub-bd_sf"/>
</dbReference>
<keyword evidence="13" id="KW-1185">Reference proteome</keyword>
<keyword evidence="6" id="KW-0317">Glutathione biosynthesis</keyword>
<dbReference type="Gene3D" id="3.30.1490.80">
    <property type="match status" value="1"/>
</dbReference>
<dbReference type="InterPro" id="IPR005615">
    <property type="entry name" value="Glutathione_synthase"/>
</dbReference>
<dbReference type="InterPro" id="IPR014709">
    <property type="entry name" value="Glutathione_synthase_C_euk"/>
</dbReference>
<dbReference type="EC" id="6.3.2.3" evidence="4"/>
<comment type="pathway">
    <text evidence="2">Sulfur metabolism; glutathione biosynthesis; glutathione from L-cysteine and L-glutamate: step 2/2.</text>
</comment>
<dbReference type="PANTHER" id="PTHR11130">
    <property type="entry name" value="GLUTATHIONE SYNTHETASE"/>
    <property type="match status" value="1"/>
</dbReference>
<dbReference type="SUPFAM" id="SSF56059">
    <property type="entry name" value="Glutathione synthetase ATP-binding domain-like"/>
    <property type="match status" value="1"/>
</dbReference>
<dbReference type="NCBIfam" id="TIGR01986">
    <property type="entry name" value="glut_syn_euk"/>
    <property type="match status" value="1"/>
</dbReference>
<name>A0ABP0TV38_9BRYO</name>
<sequence length="618" mass="68330">MTHLKLMGHGYPPLLSHQIHGVWGSHGVWSSHPSPCPSFTFLRNRICGGNCSSPLAFQLLLHPWHHASLHVHSGGGGGFCLQKLHSLRFSRGCGRCLGGGRIVCKSAQLPSASSATAVMREDRIDKLVDRVETTSVVQDWEEEKEMRMVMKELVDHIVPEALAWASLNGLVVGDKSIKGSGTNVGLGMVHAPLSLFPTSFPQNAFMQAVQLATDFNILIDRVSQDTQFLQEALASTQKVDSFTARLLDIHSQMLEEGLKQEIQLGLHRSDYMLDMATGSLLQVEINTISSSFAGLGSLISKLHRYLIERYGDAFGLKVENLPENNAMDAFAEALALAWKEFGDTSAVVLMVVHKEEGNMYDQYWLALRLWELYPQKVIRRTLAEVAAEAKLRDRQLFIGEQAVSVVYYRSGYAPADYPSEAEWMARLLLERSSAVKCPSISYHLAGAKKIQQELAKPGVLERFMPDREVARKVRKSFAGLWSLEGEGSAQVIEEAISNPQAFVLKPQREGGGNNIYGADVSTTLRELQKDEEQQGLLAAYILMQRMFPTISSSYLLRNGIWSLEDTVSELGIFGTYLRNGHNVVLNKEAGHLLRTKVSNSDEGGVAAGFAVLDSPYLT</sequence>
<gene>
    <name evidence="12" type="ORF">CSSPTR1EN2_LOCUS8049</name>
</gene>
<comment type="similarity">
    <text evidence="3">Belongs to the eukaryotic GSH synthase family.</text>
</comment>
<evidence type="ECO:0000256" key="5">
    <source>
        <dbReference type="ARBA" id="ARBA00022598"/>
    </source>
</evidence>
<evidence type="ECO:0000256" key="10">
    <source>
        <dbReference type="ARBA" id="ARBA00022842"/>
    </source>
</evidence>
<evidence type="ECO:0000256" key="7">
    <source>
        <dbReference type="ARBA" id="ARBA00022723"/>
    </source>
</evidence>
<evidence type="ECO:0000256" key="4">
    <source>
        <dbReference type="ARBA" id="ARBA00012214"/>
    </source>
</evidence>
<dbReference type="Gene3D" id="3.30.470.20">
    <property type="entry name" value="ATP-grasp fold, B domain"/>
    <property type="match status" value="1"/>
</dbReference>
<evidence type="ECO:0000256" key="1">
    <source>
        <dbReference type="ARBA" id="ARBA00001946"/>
    </source>
</evidence>
<reference evidence="12" key="1">
    <citation type="submission" date="2024-02" db="EMBL/GenBank/DDBJ databases">
        <authorList>
            <consortium name="ELIXIR-Norway"/>
            <consortium name="Elixir Norway"/>
        </authorList>
    </citation>
    <scope>NUCLEOTIDE SEQUENCE</scope>
</reference>
<organism evidence="12 13">
    <name type="scientific">Sphagnum troendelagicum</name>
    <dbReference type="NCBI Taxonomy" id="128251"/>
    <lineage>
        <taxon>Eukaryota</taxon>
        <taxon>Viridiplantae</taxon>
        <taxon>Streptophyta</taxon>
        <taxon>Embryophyta</taxon>
        <taxon>Bryophyta</taxon>
        <taxon>Sphagnophytina</taxon>
        <taxon>Sphagnopsida</taxon>
        <taxon>Sphagnales</taxon>
        <taxon>Sphagnaceae</taxon>
        <taxon>Sphagnum</taxon>
    </lineage>
</organism>
<accession>A0ABP0TV38</accession>
<dbReference type="Proteomes" id="UP001497512">
    <property type="component" value="Chromosome 15"/>
</dbReference>
<evidence type="ECO:0000313" key="13">
    <source>
        <dbReference type="Proteomes" id="UP001497512"/>
    </source>
</evidence>
<dbReference type="InterPro" id="IPR014049">
    <property type="entry name" value="Glutathione_synthase_N_euk"/>
</dbReference>
<dbReference type="PANTHER" id="PTHR11130:SF0">
    <property type="entry name" value="GLUTATHIONE SYNTHETASE"/>
    <property type="match status" value="1"/>
</dbReference>